<gene>
    <name evidence="1" type="ORF">PF008_g28230</name>
</gene>
<dbReference type="Proteomes" id="UP000486351">
    <property type="component" value="Unassembled WGS sequence"/>
</dbReference>
<dbReference type="AlphaFoldDB" id="A0A6G0QCG8"/>
<evidence type="ECO:0000313" key="1">
    <source>
        <dbReference type="EMBL" id="KAE9280059.1"/>
    </source>
</evidence>
<dbReference type="EMBL" id="QXFY01004060">
    <property type="protein sequence ID" value="KAE9280059.1"/>
    <property type="molecule type" value="Genomic_DNA"/>
</dbReference>
<proteinExistence type="predicted"/>
<name>A0A6G0QCG8_9STRA</name>
<comment type="caution">
    <text evidence="1">The sequence shown here is derived from an EMBL/GenBank/DDBJ whole genome shotgun (WGS) entry which is preliminary data.</text>
</comment>
<sequence length="36" mass="4137">MQSHVMQVNRLRASFTLRSAEYVTTDVKQFSVSMST</sequence>
<accession>A0A6G0QCG8</accession>
<evidence type="ECO:0000313" key="2">
    <source>
        <dbReference type="Proteomes" id="UP000486351"/>
    </source>
</evidence>
<reference evidence="1 2" key="1">
    <citation type="submission" date="2018-09" db="EMBL/GenBank/DDBJ databases">
        <title>Genomic investigation of the strawberry pathogen Phytophthora fragariae indicates pathogenicity is determined by transcriptional variation in three key races.</title>
        <authorList>
            <person name="Adams T.M."/>
            <person name="Armitage A.D."/>
            <person name="Sobczyk M.K."/>
            <person name="Bates H.J."/>
            <person name="Dunwell J.M."/>
            <person name="Nellist C.F."/>
            <person name="Harrison R.J."/>
        </authorList>
    </citation>
    <scope>NUCLEOTIDE SEQUENCE [LARGE SCALE GENOMIC DNA]</scope>
    <source>
        <strain evidence="1 2">NOV-77</strain>
    </source>
</reference>
<organism evidence="1 2">
    <name type="scientific">Phytophthora fragariae</name>
    <dbReference type="NCBI Taxonomy" id="53985"/>
    <lineage>
        <taxon>Eukaryota</taxon>
        <taxon>Sar</taxon>
        <taxon>Stramenopiles</taxon>
        <taxon>Oomycota</taxon>
        <taxon>Peronosporomycetes</taxon>
        <taxon>Peronosporales</taxon>
        <taxon>Peronosporaceae</taxon>
        <taxon>Phytophthora</taxon>
    </lineage>
</organism>
<protein>
    <submittedName>
        <fullName evidence="1">Uncharacterized protein</fullName>
    </submittedName>
</protein>